<sequence length="46" mass="5361">MKSYFSNDRLRAQGKAWQIRILLSQWQKEAGPSVKVKELLASRLTK</sequence>
<gene>
    <name evidence="1" type="primary">mciZ</name>
    <name evidence="1" type="ORF">EJP82_04970</name>
</gene>
<name>A0A3S1BUF8_9BACL</name>
<dbReference type="EMBL" id="RZNY01000003">
    <property type="protein sequence ID" value="RUT47733.1"/>
    <property type="molecule type" value="Genomic_DNA"/>
</dbReference>
<comment type="caution">
    <text evidence="1">The sequence shown here is derived from an EMBL/GenBank/DDBJ whole genome shotgun (WGS) entry which is preliminary data.</text>
</comment>
<dbReference type="AlphaFoldDB" id="A0A3S1BUF8"/>
<evidence type="ECO:0000313" key="2">
    <source>
        <dbReference type="Proteomes" id="UP000279446"/>
    </source>
</evidence>
<reference evidence="1 2" key="1">
    <citation type="submission" date="2018-12" db="EMBL/GenBank/DDBJ databases">
        <authorList>
            <person name="Sun L."/>
            <person name="Chen Z."/>
        </authorList>
    </citation>
    <scope>NUCLEOTIDE SEQUENCE [LARGE SCALE GENOMIC DNA]</scope>
    <source>
        <strain evidence="1 2">DSM 15890</strain>
    </source>
</reference>
<proteinExistence type="predicted"/>
<keyword evidence="2" id="KW-1185">Reference proteome</keyword>
<evidence type="ECO:0000313" key="1">
    <source>
        <dbReference type="EMBL" id="RUT47733.1"/>
    </source>
</evidence>
<protein>
    <submittedName>
        <fullName evidence="1">Z-ring formation inhibitor MciZ</fullName>
    </submittedName>
</protein>
<dbReference type="RefSeq" id="WP_127190931.1">
    <property type="nucleotide sequence ID" value="NZ_JAUSSS010000002.1"/>
</dbReference>
<organism evidence="1 2">
    <name type="scientific">Paenibacillus anaericanus</name>
    <dbReference type="NCBI Taxonomy" id="170367"/>
    <lineage>
        <taxon>Bacteria</taxon>
        <taxon>Bacillati</taxon>
        <taxon>Bacillota</taxon>
        <taxon>Bacilli</taxon>
        <taxon>Bacillales</taxon>
        <taxon>Paenibacillaceae</taxon>
        <taxon>Paenibacillus</taxon>
    </lineage>
</organism>
<dbReference type="OrthoDB" id="2631758at2"/>
<accession>A0A3S1BUF8</accession>
<dbReference type="Proteomes" id="UP000279446">
    <property type="component" value="Unassembled WGS sequence"/>
</dbReference>